<organism evidence="1 2">
    <name type="scientific">Gigaspora margarita</name>
    <dbReference type="NCBI Taxonomy" id="4874"/>
    <lineage>
        <taxon>Eukaryota</taxon>
        <taxon>Fungi</taxon>
        <taxon>Fungi incertae sedis</taxon>
        <taxon>Mucoromycota</taxon>
        <taxon>Glomeromycotina</taxon>
        <taxon>Glomeromycetes</taxon>
        <taxon>Diversisporales</taxon>
        <taxon>Gigasporaceae</taxon>
        <taxon>Gigaspora</taxon>
    </lineage>
</organism>
<name>A0A8H3XF66_GIGMA</name>
<gene>
    <name evidence="1" type="ORF">F8M41_002863</name>
</gene>
<dbReference type="Proteomes" id="UP000439903">
    <property type="component" value="Unassembled WGS sequence"/>
</dbReference>
<keyword evidence="2" id="KW-1185">Reference proteome</keyword>
<protein>
    <submittedName>
        <fullName evidence="1">Uncharacterized protein</fullName>
    </submittedName>
</protein>
<evidence type="ECO:0000313" key="2">
    <source>
        <dbReference type="Proteomes" id="UP000439903"/>
    </source>
</evidence>
<dbReference type="EMBL" id="WTPW01001244">
    <property type="protein sequence ID" value="KAF0446853.1"/>
    <property type="molecule type" value="Genomic_DNA"/>
</dbReference>
<dbReference type="AlphaFoldDB" id="A0A8H3XF66"/>
<comment type="caution">
    <text evidence="1">The sequence shown here is derived from an EMBL/GenBank/DDBJ whole genome shotgun (WGS) entry which is preliminary data.</text>
</comment>
<sequence>METKNKKIEMLLQIPLHKERSSEKQTITKDEMFISEKLLATYTKILEEKQEKWTYLFLRLRRGQLTYSSFFSRKKYMLK</sequence>
<proteinExistence type="predicted"/>
<accession>A0A8H3XF66</accession>
<reference evidence="1 2" key="1">
    <citation type="journal article" date="2019" name="Environ. Microbiol.">
        <title>At the nexus of three kingdoms: the genome of the mycorrhizal fungus Gigaspora margarita provides insights into plant, endobacterial and fungal interactions.</title>
        <authorList>
            <person name="Venice F."/>
            <person name="Ghignone S."/>
            <person name="Salvioli di Fossalunga A."/>
            <person name="Amselem J."/>
            <person name="Novero M."/>
            <person name="Xianan X."/>
            <person name="Sedzielewska Toro K."/>
            <person name="Morin E."/>
            <person name="Lipzen A."/>
            <person name="Grigoriev I.V."/>
            <person name="Henrissat B."/>
            <person name="Martin F.M."/>
            <person name="Bonfante P."/>
        </authorList>
    </citation>
    <scope>NUCLEOTIDE SEQUENCE [LARGE SCALE GENOMIC DNA]</scope>
    <source>
        <strain evidence="1 2">BEG34</strain>
    </source>
</reference>
<evidence type="ECO:0000313" key="1">
    <source>
        <dbReference type="EMBL" id="KAF0446853.1"/>
    </source>
</evidence>